<accession>A0A1F6CYG0</accession>
<evidence type="ECO:0000313" key="1">
    <source>
        <dbReference type="EMBL" id="OGG54213.1"/>
    </source>
</evidence>
<protein>
    <recommendedName>
        <fullName evidence="3">Damage-inducible protein J</fullName>
    </recommendedName>
</protein>
<sequence length="90" mass="10467">MQTTVIFKTDKKLKEATQKMAKKMGIPFSAVMNQMLKEIVNREQITFSAQEYEPTPYLKRLLIQGEKDLKTGRNIKTYNSLEELRAAIEK</sequence>
<dbReference type="Proteomes" id="UP000176863">
    <property type="component" value="Unassembled WGS sequence"/>
</dbReference>
<evidence type="ECO:0000313" key="2">
    <source>
        <dbReference type="Proteomes" id="UP000176863"/>
    </source>
</evidence>
<dbReference type="Pfam" id="PF04221">
    <property type="entry name" value="RelB"/>
    <property type="match status" value="1"/>
</dbReference>
<gene>
    <name evidence="1" type="ORF">A2851_00925</name>
</gene>
<dbReference type="InterPro" id="IPR007337">
    <property type="entry name" value="RelB/DinJ"/>
</dbReference>
<dbReference type="InterPro" id="IPR013321">
    <property type="entry name" value="Arc_rbn_hlx_hlx"/>
</dbReference>
<dbReference type="EMBL" id="MFKT01000001">
    <property type="protein sequence ID" value="OGG54213.1"/>
    <property type="molecule type" value="Genomic_DNA"/>
</dbReference>
<comment type="caution">
    <text evidence="1">The sequence shown here is derived from an EMBL/GenBank/DDBJ whole genome shotgun (WGS) entry which is preliminary data.</text>
</comment>
<evidence type="ECO:0008006" key="3">
    <source>
        <dbReference type="Google" id="ProtNLM"/>
    </source>
</evidence>
<dbReference type="STRING" id="1798480.A2851_00925"/>
<name>A0A1F6CYG0_9BACT</name>
<reference evidence="1 2" key="1">
    <citation type="journal article" date="2016" name="Nat. Commun.">
        <title>Thousands of microbial genomes shed light on interconnected biogeochemical processes in an aquifer system.</title>
        <authorList>
            <person name="Anantharaman K."/>
            <person name="Brown C.T."/>
            <person name="Hug L.A."/>
            <person name="Sharon I."/>
            <person name="Castelle C.J."/>
            <person name="Probst A.J."/>
            <person name="Thomas B.C."/>
            <person name="Singh A."/>
            <person name="Wilkins M.J."/>
            <person name="Karaoz U."/>
            <person name="Brodie E.L."/>
            <person name="Williams K.H."/>
            <person name="Hubbard S.S."/>
            <person name="Banfield J.F."/>
        </authorList>
    </citation>
    <scope>NUCLEOTIDE SEQUENCE [LARGE SCALE GENOMIC DNA]</scope>
</reference>
<dbReference type="AlphaFoldDB" id="A0A1F6CYG0"/>
<organism evidence="1 2">
    <name type="scientific">Candidatus Kaiserbacteria bacterium RIFCSPHIGHO2_01_FULL_53_29</name>
    <dbReference type="NCBI Taxonomy" id="1798480"/>
    <lineage>
        <taxon>Bacteria</taxon>
        <taxon>Candidatus Kaiseribacteriota</taxon>
    </lineage>
</organism>
<dbReference type="GO" id="GO:0006355">
    <property type="term" value="P:regulation of DNA-templated transcription"/>
    <property type="evidence" value="ECO:0007669"/>
    <property type="project" value="InterPro"/>
</dbReference>
<dbReference type="Gene3D" id="1.10.1220.10">
    <property type="entry name" value="Met repressor-like"/>
    <property type="match status" value="1"/>
</dbReference>
<proteinExistence type="predicted"/>